<dbReference type="RefSeq" id="XP_025547518.1">
    <property type="nucleotide sequence ID" value="XM_025698629.1"/>
</dbReference>
<dbReference type="EMBL" id="KZ824316">
    <property type="protein sequence ID" value="RAL08364.1"/>
    <property type="molecule type" value="Genomic_DNA"/>
</dbReference>
<feature type="region of interest" description="Disordered" evidence="1">
    <location>
        <begin position="1"/>
        <end position="30"/>
    </location>
</feature>
<evidence type="ECO:0000313" key="3">
    <source>
        <dbReference type="Proteomes" id="UP000248961"/>
    </source>
</evidence>
<dbReference type="OrthoDB" id="4471998at2759"/>
<dbReference type="GeneID" id="37202918"/>
<feature type="region of interest" description="Disordered" evidence="1">
    <location>
        <begin position="53"/>
        <end position="80"/>
    </location>
</feature>
<feature type="region of interest" description="Disordered" evidence="1">
    <location>
        <begin position="275"/>
        <end position="309"/>
    </location>
</feature>
<proteinExistence type="predicted"/>
<feature type="region of interest" description="Disordered" evidence="1">
    <location>
        <begin position="484"/>
        <end position="519"/>
    </location>
</feature>
<dbReference type="STRING" id="1450537.A0A395HQ36"/>
<name>A0A395HQ36_ASPHC</name>
<feature type="compositionally biased region" description="Polar residues" evidence="1">
    <location>
        <begin position="296"/>
        <end position="309"/>
    </location>
</feature>
<evidence type="ECO:0000256" key="1">
    <source>
        <dbReference type="SAM" id="MobiDB-lite"/>
    </source>
</evidence>
<dbReference type="VEuPathDB" id="FungiDB:BO97DRAFT_446257"/>
<dbReference type="AlphaFoldDB" id="A0A395HQ36"/>
<accession>A0A395HQ36</accession>
<reference evidence="2 3" key="1">
    <citation type="submission" date="2018-02" db="EMBL/GenBank/DDBJ databases">
        <title>The genomes of Aspergillus section Nigri reveals drivers in fungal speciation.</title>
        <authorList>
            <consortium name="DOE Joint Genome Institute"/>
            <person name="Vesth T.C."/>
            <person name="Nybo J."/>
            <person name="Theobald S."/>
            <person name="Brandl J."/>
            <person name="Frisvad J.C."/>
            <person name="Nielsen K.F."/>
            <person name="Lyhne E.K."/>
            <person name="Kogle M.E."/>
            <person name="Kuo A."/>
            <person name="Riley R."/>
            <person name="Clum A."/>
            <person name="Nolan M."/>
            <person name="Lipzen A."/>
            <person name="Salamov A."/>
            <person name="Henrissat B."/>
            <person name="Wiebenga A."/>
            <person name="De vries R.P."/>
            <person name="Grigoriev I.V."/>
            <person name="Mortensen U.H."/>
            <person name="Andersen M.R."/>
            <person name="Baker S.E."/>
        </authorList>
    </citation>
    <scope>NUCLEOTIDE SEQUENCE [LARGE SCALE GENOMIC DNA]</scope>
    <source>
        <strain evidence="2 3">CBS 101889</strain>
    </source>
</reference>
<keyword evidence="3" id="KW-1185">Reference proteome</keyword>
<dbReference type="Proteomes" id="UP000248961">
    <property type="component" value="Unassembled WGS sequence"/>
</dbReference>
<feature type="region of interest" description="Disordered" evidence="1">
    <location>
        <begin position="327"/>
        <end position="411"/>
    </location>
</feature>
<evidence type="ECO:0000313" key="2">
    <source>
        <dbReference type="EMBL" id="RAL08364.1"/>
    </source>
</evidence>
<protein>
    <submittedName>
        <fullName evidence="2">Uncharacterized protein</fullName>
    </submittedName>
</protein>
<organism evidence="2 3">
    <name type="scientific">Aspergillus homomorphus (strain CBS 101889)</name>
    <dbReference type="NCBI Taxonomy" id="1450537"/>
    <lineage>
        <taxon>Eukaryota</taxon>
        <taxon>Fungi</taxon>
        <taxon>Dikarya</taxon>
        <taxon>Ascomycota</taxon>
        <taxon>Pezizomycotina</taxon>
        <taxon>Eurotiomycetes</taxon>
        <taxon>Eurotiomycetidae</taxon>
        <taxon>Eurotiales</taxon>
        <taxon>Aspergillaceae</taxon>
        <taxon>Aspergillus</taxon>
        <taxon>Aspergillus subgen. Circumdati</taxon>
    </lineage>
</organism>
<gene>
    <name evidence="2" type="ORF">BO97DRAFT_446257</name>
</gene>
<sequence>MPRSTRHASRLITRMQDEPQSPDPTVEDTPTFKSRLEELHSLCKKLYHKYDAPRGSWRQGDPPPVAEPEHTKGRGTGSKVGRREAIELWSTWPLVSGIWNPIQDGWPPYGVRLTDAWMYLAAKHLSNSERHKKFPGDFDQNGLIRQSRLPSGPTYLVSAHGMLVYPIYKGYYVLCGEAGRKYCTWLLQSQSEAVGNKFSFKSIIVGPVIPPTGTRSTHVFELQRHVPLSNSGTDAAAGLVSEEPICWTVFLNDMVLKYNRPNTYRIVPFAQLKPHPSCTGSPRSDKLVNRPGGLPTASNPPASTDVSNPAKQIVPVSSPLRAATPVAANADCPGNPNPAREAVVSTSQVTVGPRVEILDVKRNGKRSGMEDSSQPGEPPSTDHRHHEQQPTSEIQDIDGNDRKRRRTAQDRPFLSGLRESIELAKKRCAAYIASAKAAEKLHEQYLESVPQREEDHNAYVESALGAVNHIEECAACLWKELGDSGNDEDLGKGDESAVGEKQSTEEGRMVGEVNEDHED</sequence>